<dbReference type="AlphaFoldDB" id="A0A5B8RCZ5"/>
<reference evidence="1" key="1">
    <citation type="submission" date="2019-06" db="EMBL/GenBank/DDBJ databases">
        <authorList>
            <person name="Murdoch R.W."/>
            <person name="Fathepure B."/>
        </authorList>
    </citation>
    <scope>NUCLEOTIDE SEQUENCE</scope>
</reference>
<sequence>MDSTRKRRLIDQVRRTLRVFLEYLAVERKVAAATASVIADSGDTLSPSPSPVKGEG</sequence>
<organism evidence="1">
    <name type="scientific">uncultured organism</name>
    <dbReference type="NCBI Taxonomy" id="155900"/>
    <lineage>
        <taxon>unclassified sequences</taxon>
        <taxon>environmental samples</taxon>
    </lineage>
</organism>
<proteinExistence type="predicted"/>
<gene>
    <name evidence="1" type="ORF">KBTEX_01622</name>
</gene>
<dbReference type="EMBL" id="MN079098">
    <property type="protein sequence ID" value="QEA05302.1"/>
    <property type="molecule type" value="Genomic_DNA"/>
</dbReference>
<protein>
    <submittedName>
        <fullName evidence="1">Uncharacterized protein</fullName>
    </submittedName>
</protein>
<name>A0A5B8RCZ5_9ZZZZ</name>
<accession>A0A5B8RCZ5</accession>
<evidence type="ECO:0000313" key="1">
    <source>
        <dbReference type="EMBL" id="QEA05302.1"/>
    </source>
</evidence>